<evidence type="ECO:0000256" key="2">
    <source>
        <dbReference type="ARBA" id="ARBA00022448"/>
    </source>
</evidence>
<evidence type="ECO:0000256" key="4">
    <source>
        <dbReference type="ARBA" id="ARBA00022989"/>
    </source>
</evidence>
<evidence type="ECO:0000313" key="9">
    <source>
        <dbReference type="EMBL" id="AFU58005.1"/>
    </source>
</evidence>
<feature type="transmembrane region" description="Helical" evidence="6">
    <location>
        <begin position="81"/>
        <end position="104"/>
    </location>
</feature>
<dbReference type="InterPro" id="IPR036837">
    <property type="entry name" value="Cation_efflux_CTD_sf"/>
</dbReference>
<dbReference type="NCBIfam" id="TIGR01297">
    <property type="entry name" value="CDF"/>
    <property type="match status" value="1"/>
</dbReference>
<dbReference type="Gene3D" id="3.30.70.1350">
    <property type="entry name" value="Cation efflux protein, cytoplasmic domain"/>
    <property type="match status" value="3"/>
</dbReference>
<feature type="transmembrane region" description="Helical" evidence="6">
    <location>
        <begin position="20"/>
        <end position="45"/>
    </location>
</feature>
<dbReference type="Pfam" id="PF16916">
    <property type="entry name" value="ZT_dimer"/>
    <property type="match status" value="3"/>
</dbReference>
<dbReference type="InterPro" id="IPR002524">
    <property type="entry name" value="Cation_efflux"/>
</dbReference>
<organism evidence="9 10">
    <name type="scientific">Nitrososphaera gargensis (strain Ga9.2)</name>
    <dbReference type="NCBI Taxonomy" id="1237085"/>
    <lineage>
        <taxon>Archaea</taxon>
        <taxon>Nitrososphaerota</taxon>
        <taxon>Nitrososphaeria</taxon>
        <taxon>Nitrososphaerales</taxon>
        <taxon>Nitrososphaeraceae</taxon>
        <taxon>Nitrososphaera</taxon>
    </lineage>
</organism>
<evidence type="ECO:0000259" key="8">
    <source>
        <dbReference type="Pfam" id="PF16916"/>
    </source>
</evidence>
<protein>
    <submittedName>
        <fullName evidence="9">Cation diffusion facilitator family transporter</fullName>
    </submittedName>
</protein>
<accession>K0IE15</accession>
<proteinExistence type="predicted"/>
<dbReference type="OrthoDB" id="8907at2157"/>
<dbReference type="GeneID" id="13795458"/>
<dbReference type="AlphaFoldDB" id="K0IE15"/>
<dbReference type="InterPro" id="IPR027470">
    <property type="entry name" value="Cation_efflux_CTD"/>
</dbReference>
<evidence type="ECO:0000313" key="10">
    <source>
        <dbReference type="Proteomes" id="UP000008037"/>
    </source>
</evidence>
<keyword evidence="5 6" id="KW-0472">Membrane</keyword>
<dbReference type="GO" id="GO:0008324">
    <property type="term" value="F:monoatomic cation transmembrane transporter activity"/>
    <property type="evidence" value="ECO:0007669"/>
    <property type="project" value="InterPro"/>
</dbReference>
<feature type="domain" description="Cation efflux protein cytoplasmic" evidence="8">
    <location>
        <begin position="404"/>
        <end position="476"/>
    </location>
</feature>
<evidence type="ECO:0000256" key="3">
    <source>
        <dbReference type="ARBA" id="ARBA00022692"/>
    </source>
</evidence>
<evidence type="ECO:0000256" key="6">
    <source>
        <dbReference type="SAM" id="Phobius"/>
    </source>
</evidence>
<dbReference type="InterPro" id="IPR058533">
    <property type="entry name" value="Cation_efflux_TM"/>
</dbReference>
<feature type="transmembrane region" description="Helical" evidence="6">
    <location>
        <begin position="164"/>
        <end position="185"/>
    </location>
</feature>
<dbReference type="Proteomes" id="UP000008037">
    <property type="component" value="Chromosome"/>
</dbReference>
<dbReference type="RefSeq" id="WP_015018544.1">
    <property type="nucleotide sequence ID" value="NC_018719.1"/>
</dbReference>
<dbReference type="PANTHER" id="PTHR43840">
    <property type="entry name" value="MITOCHONDRIAL METAL TRANSPORTER 1-RELATED"/>
    <property type="match status" value="1"/>
</dbReference>
<keyword evidence="2" id="KW-0813">Transport</keyword>
<dbReference type="PANTHER" id="PTHR43840:SF15">
    <property type="entry name" value="MITOCHONDRIAL METAL TRANSPORTER 1-RELATED"/>
    <property type="match status" value="1"/>
</dbReference>
<feature type="transmembrane region" description="Helical" evidence="6">
    <location>
        <begin position="124"/>
        <end position="143"/>
    </location>
</feature>
<dbReference type="InterPro" id="IPR027469">
    <property type="entry name" value="Cation_efflux_TMD_sf"/>
</dbReference>
<reference evidence="9 10" key="1">
    <citation type="journal article" date="2012" name="Environ. Microbiol.">
        <title>The genome of the ammonia-oxidizing Candidatus Nitrososphaera gargensis: insights into metabolic versatility and environmental adaptations.</title>
        <authorList>
            <person name="Spang A."/>
            <person name="Poehlein A."/>
            <person name="Offre P."/>
            <person name="Zumbragel S."/>
            <person name="Haider S."/>
            <person name="Rychlik N."/>
            <person name="Nowka B."/>
            <person name="Schmeisser C."/>
            <person name="Lebedeva E.V."/>
            <person name="Rattei T."/>
            <person name="Bohm C."/>
            <person name="Schmid M."/>
            <person name="Galushko A."/>
            <person name="Hatzenpichler R."/>
            <person name="Weinmaier T."/>
            <person name="Daniel R."/>
            <person name="Schleper C."/>
            <person name="Spieck E."/>
            <person name="Streit W."/>
            <person name="Wagner M."/>
        </authorList>
    </citation>
    <scope>NUCLEOTIDE SEQUENCE [LARGE SCALE GENOMIC DNA]</scope>
    <source>
        <strain evidence="10">Ga9.2</strain>
    </source>
</reference>
<evidence type="ECO:0000256" key="5">
    <source>
        <dbReference type="ARBA" id="ARBA00023136"/>
    </source>
</evidence>
<dbReference type="EMBL" id="CP002408">
    <property type="protein sequence ID" value="AFU58005.1"/>
    <property type="molecule type" value="Genomic_DNA"/>
</dbReference>
<evidence type="ECO:0000259" key="7">
    <source>
        <dbReference type="Pfam" id="PF01545"/>
    </source>
</evidence>
<dbReference type="Gene3D" id="1.20.1510.10">
    <property type="entry name" value="Cation efflux protein transmembrane domain"/>
    <property type="match status" value="1"/>
</dbReference>
<keyword evidence="4 6" id="KW-1133">Transmembrane helix</keyword>
<dbReference type="InParanoid" id="K0IE15"/>
<dbReference type="STRING" id="1237085.Ngar_c10630"/>
<dbReference type="SUPFAM" id="SSF160240">
    <property type="entry name" value="Cation efflux protein cytoplasmic domain-like"/>
    <property type="match status" value="3"/>
</dbReference>
<dbReference type="SUPFAM" id="SSF161111">
    <property type="entry name" value="Cation efflux protein transmembrane domain-like"/>
    <property type="match status" value="1"/>
</dbReference>
<feature type="domain" description="Cation efflux protein transmembrane" evidence="7">
    <location>
        <begin position="19"/>
        <end position="215"/>
    </location>
</feature>
<dbReference type="Pfam" id="PF01545">
    <property type="entry name" value="Cation_efflux"/>
    <property type="match status" value="1"/>
</dbReference>
<keyword evidence="3 6" id="KW-0812">Transmembrane</keyword>
<gene>
    <name evidence="9" type="ordered locus">Ngar_c10630</name>
</gene>
<evidence type="ECO:0000256" key="1">
    <source>
        <dbReference type="ARBA" id="ARBA00004141"/>
    </source>
</evidence>
<name>K0IE15_NITGG</name>
<comment type="subcellular location">
    <subcellularLocation>
        <location evidence="1">Membrane</location>
        <topology evidence="1">Multi-pass membrane protein</topology>
    </subcellularLocation>
</comment>
<feature type="transmembrane region" description="Helical" evidence="6">
    <location>
        <begin position="51"/>
        <end position="69"/>
    </location>
</feature>
<keyword evidence="10" id="KW-1185">Reference proteome</keyword>
<sequence length="477" mass="50757">MAERLKTADAGAIKRNALRLSLVAITSVFVFEFTAGIFTNSLALITDSTHALLDAVVTAILIIATTLALKPRDIDHTYGHGKIETIGGFIGGTALFVVAIFFIYEATVRISLAGPVPLVNPGMIGFAAVIYTLAVDGFRIIVLGRAMKKTAAGTTALNADFYHAFADLASTSVAFAGLWLVTAGFGHGDSVAAMILGSFLAYLSSRFAYQNAMELTDVISPKLVAKVRQAANDTEGVLGSDDIKMRRVGKEIFVEATITLPAEISFENAHDISAHVESNIAKSLAGSGLNVRPRNITVHFEPTTGNNADLPPESMIEKAASGVSGVKGVHNILVSKIGKTDSMDVSLHIQVNRSATLTEAHSIANAVEDSIRGRLKGAETITVHLEPLMPEIGGIEPVADVKMQDSIREIILGASDVKKVDRVATYRAAGNVLKIDVACAFNSDMTIEQIHERVSDIEKQIRAKYPGSIVTIHAEPN</sequence>
<dbReference type="BioCyc" id="CNIT1237085:G1324-1061-MONOMER"/>
<dbReference type="KEGG" id="nga:Ngar_c10630"/>
<dbReference type="GO" id="GO:0016020">
    <property type="term" value="C:membrane"/>
    <property type="evidence" value="ECO:0007669"/>
    <property type="project" value="UniProtKB-SubCell"/>
</dbReference>
<feature type="domain" description="Cation efflux protein cytoplasmic" evidence="8">
    <location>
        <begin position="221"/>
        <end position="286"/>
    </location>
</feature>
<dbReference type="InterPro" id="IPR050291">
    <property type="entry name" value="CDF_Transporter"/>
</dbReference>
<dbReference type="HOGENOM" id="CLU_044569_0_0_2"/>
<feature type="domain" description="Cation efflux protein cytoplasmic" evidence="8">
    <location>
        <begin position="314"/>
        <end position="387"/>
    </location>
</feature>